<feature type="domain" description="OmpA-like" evidence="2">
    <location>
        <begin position="645"/>
        <end position="766"/>
    </location>
</feature>
<dbReference type="Proteomes" id="UP000030071">
    <property type="component" value="Chromosome 1"/>
</dbReference>
<dbReference type="InterPro" id="IPR006665">
    <property type="entry name" value="OmpA-like"/>
</dbReference>
<dbReference type="GO" id="GO:0016020">
    <property type="term" value="C:membrane"/>
    <property type="evidence" value="ECO:0007669"/>
    <property type="project" value="UniProtKB-UniRule"/>
</dbReference>
<dbReference type="PROSITE" id="PS51123">
    <property type="entry name" value="OMPA_2"/>
    <property type="match status" value="1"/>
</dbReference>
<protein>
    <submittedName>
        <fullName evidence="3">OmpA family protein</fullName>
    </submittedName>
</protein>
<accession>A0A0A0SEV9</accession>
<dbReference type="PATRIC" id="fig|1051646.9.peg.958"/>
<reference evidence="3 4" key="1">
    <citation type="submission" date="2014-08" db="EMBL/GenBank/DDBJ databases">
        <title>First Complete Genome Sequence of the Shellfish Pathogen Vibrio tubiashii.</title>
        <authorList>
            <person name="Richards G.P."/>
            <person name="Needleman D.S."/>
            <person name="Watson M.A."/>
            <person name="Bono J.L."/>
        </authorList>
    </citation>
    <scope>NUCLEOTIDE SEQUENCE [LARGE SCALE GENOMIC DNA]</scope>
    <source>
        <strain evidence="3 4">ATCC 19109</strain>
    </source>
</reference>
<evidence type="ECO:0000259" key="2">
    <source>
        <dbReference type="PROSITE" id="PS51123"/>
    </source>
</evidence>
<name>A0A0A0SEV9_9VIBR</name>
<organism evidence="3 4">
    <name type="scientific">Vibrio tubiashii ATCC 19109</name>
    <dbReference type="NCBI Taxonomy" id="1051646"/>
    <lineage>
        <taxon>Bacteria</taxon>
        <taxon>Pseudomonadati</taxon>
        <taxon>Pseudomonadota</taxon>
        <taxon>Gammaproteobacteria</taxon>
        <taxon>Vibrionales</taxon>
        <taxon>Vibrionaceae</taxon>
        <taxon>Vibrio</taxon>
        <taxon>Vibrio oreintalis group</taxon>
    </lineage>
</organism>
<gene>
    <name evidence="3" type="ORF">IX91_04905</name>
</gene>
<evidence type="ECO:0000313" key="3">
    <source>
        <dbReference type="EMBL" id="AIW13542.1"/>
    </source>
</evidence>
<dbReference type="Pfam" id="PF00691">
    <property type="entry name" value="OmpA"/>
    <property type="match status" value="1"/>
</dbReference>
<proteinExistence type="predicted"/>
<dbReference type="KEGG" id="vtu:IX91_04905"/>
<evidence type="ECO:0000256" key="1">
    <source>
        <dbReference type="PROSITE-ProRule" id="PRU00473"/>
    </source>
</evidence>
<dbReference type="eggNOG" id="COG2885">
    <property type="taxonomic scope" value="Bacteria"/>
</dbReference>
<dbReference type="RefSeq" id="WP_004749072.1">
    <property type="nucleotide sequence ID" value="NZ_CP009354.1"/>
</dbReference>
<dbReference type="GeneID" id="23444052"/>
<dbReference type="SUPFAM" id="SSF103088">
    <property type="entry name" value="OmpA-like"/>
    <property type="match status" value="1"/>
</dbReference>
<dbReference type="InterPro" id="IPR036737">
    <property type="entry name" value="OmpA-like_sf"/>
</dbReference>
<sequence>MARAKIEQHSLYLMGQLVGPTGDAIDGNGLYPLPGFALALPELTVGQTVDGSSSKNESPLYFSDSSGRLQGWNTKVQSVEELDGNKLASTPLLISARAAEKKLKPVYIPPYLIPAAVMSGDTAWTKRLAQLATETVITSAEVEVSRLRGWQIREDLKKDVSKRQFLAPELAEFFIHKAEEAEKELGQQEEGAYKRLYEQIYSGNYKHNFYYLRIPQVWTINLFFSADYFEGAEVTLSGQPENLIIKGDAKDIGNKITSRVRPITYFDIANQASGSDVAKEVTQYVATFWITGGHLDDDEQIKQLVRFDIDLNTINAYLEGNLDLEDENQKRQLEERLAQVDELSLPNNCYSLSEQVLHLPIYSIAGRSIIVSGDPISVEESLFQHAPDTFKGWLDWSKNLPYTSENKAARGVQPSINILNSIGNYKGVIEASASGVMDPFSMTTVHKAFSAGLNKEQAGDELLNALKLAVGIDAKAKGFLDFAQKLKPPAQGTLAPITDLANALNWSNHLGNALPSVYTIPPALRHFWHKVDDKILTPLKPAVRAIEYVLDKPFGFAQLVSSGLEIPKGVENSETAFNAYIDKSKEYGQKTQSVISTLSLSDEKDRQVLLESEAEHKKALLEAFSDESVRHRVLLNGQPLSQKKQAKEGEASYLTLFFEFDSANDKLADSDKDLVKKVAKYLSATESEMLLNVEGYTCDIGLVEYNTKLSEKRAAALKSSILEELGADAIKWEHRISALGKGVFADNDTRNRHLSRRAEMKFYLNSAFEYPACRSWLLALEKNRQKAVLAEVKVHEEIWKFSGQAFDIALGFAAPMLGPGAALAYGLYWSGETLVSTLNGAAKILNKELEEYKEKQKRFSEFDVVGQALLYRDLPAFNELSVLGKAYIKRAIALNGLLRLLLLEAQMNKETAAPNYVSQYHAVSHLTSGQRDLDIEGYIKTYLLSDDWDLGGTWLPSFHLDEAWLETKNIYRSASESVLSFSAMTSYVTYRAKQSKTGEEALEQSQVYQKFCPIHTIADSSLTKLKSLLKAPDLSKLDKSMFSEHIVSVKVGDNWHPLEKLVNQGKTISPTMPIRVLVILDMKDETLTKFKEEGLLTLVPVGVRPVRQNRFFDDFGSYTTEYVREIALESLVETERAYLTEKQMIETDTPLYGVVVSPTYYFGCNIISGIKPIADDYGSKEWKSVFGQVDEQQSAAYVMRYLLEVGVPNVSKTESKLTYKRELVFKTQDGKVITSSTNKASIFNLTMSKEHEFLYEKTFLARTGKKAVEYPELFSDVKANLYIYDASVKSLIPGSEHDDKMEAIGWTKKQPSYDTSEKATKLLLIVSTKSVENVEQTLERGGFDPHRLPVDIRLKANDAEGFYNFEHQDIDLYPLGKVEVNLEKKEVSFKPKSIPQSLNDVSDHLSTNMSKLVSDLVVKDGSLFDFTPDFVDTDLYAVEISLKYTNAAGKEMVGLRPFIARKDEKPFISVDIDGKAGLALNASSQKLPVRAVDTTAPTLFNSREIHYNAKWYEMNEKEFNSISEYTAGTTDDADSNVANSTRSKISHKATPLSVWMHAEPVMKDYSAAKEMPLSKQRAQILKKWLLDGK</sequence>
<keyword evidence="1" id="KW-0472">Membrane</keyword>
<dbReference type="EMBL" id="CP009354">
    <property type="protein sequence ID" value="AIW13542.1"/>
    <property type="molecule type" value="Genomic_DNA"/>
</dbReference>
<evidence type="ECO:0000313" key="4">
    <source>
        <dbReference type="Proteomes" id="UP000030071"/>
    </source>
</evidence>
<dbReference type="Gene3D" id="3.30.1330.60">
    <property type="entry name" value="OmpA-like domain"/>
    <property type="match status" value="1"/>
</dbReference>
<dbReference type="STRING" id="1051646.IX91_04905"/>
<dbReference type="HOGENOM" id="CLU_245048_0_0_6"/>
<dbReference type="CDD" id="cd07185">
    <property type="entry name" value="OmpA_C-like"/>
    <property type="match status" value="1"/>
</dbReference>